<feature type="domain" description="WYL" evidence="2">
    <location>
        <begin position="154"/>
        <end position="220"/>
    </location>
</feature>
<keyword evidence="4" id="KW-1185">Reference proteome</keyword>
<dbReference type="PANTHER" id="PTHR34580">
    <property type="match status" value="1"/>
</dbReference>
<evidence type="ECO:0000313" key="3">
    <source>
        <dbReference type="EMBL" id="MCR9035903.1"/>
    </source>
</evidence>
<evidence type="ECO:0000313" key="4">
    <source>
        <dbReference type="Proteomes" id="UP001204320"/>
    </source>
</evidence>
<proteinExistence type="predicted"/>
<sequence>MASRRQGAGRKGGLQEARELVAIISSLDHTGDSLDVKTIAGRLGISEQDARHRMDLILAAGGEGAAILPLSEGQDSGRLTLEGSSGSHARRLRLTRSETVAVRAALDQMEIPANAPLRQKIAASLSSQHPTNGRAMATSSEKTPTTGNPHTAEALLQCSKAIAQLGMLDFSYQGVADKAPRRRHVDPRGLRNADGVWYLDAYDPSRQGERVFRLDRMTDVLIAPGEELPPEPQRASTEREVRIFFRDRRYLELLAWPGLRVERDEGSAVFARIPYYGGEWLPRRIAACAATASTIDREVNALAVDYARRKLGKQ</sequence>
<dbReference type="EMBL" id="JANSKA010000001">
    <property type="protein sequence ID" value="MCR9035903.1"/>
    <property type="molecule type" value="Genomic_DNA"/>
</dbReference>
<dbReference type="Pfam" id="PF13280">
    <property type="entry name" value="WYL"/>
    <property type="match status" value="1"/>
</dbReference>
<evidence type="ECO:0000259" key="2">
    <source>
        <dbReference type="Pfam" id="PF13280"/>
    </source>
</evidence>
<evidence type="ECO:0000256" key="1">
    <source>
        <dbReference type="SAM" id="MobiDB-lite"/>
    </source>
</evidence>
<accession>A0ABT1Z6R9</accession>
<name>A0ABT1Z6R9_9ACTN</name>
<feature type="region of interest" description="Disordered" evidence="1">
    <location>
        <begin position="126"/>
        <end position="149"/>
    </location>
</feature>
<dbReference type="Proteomes" id="UP001204320">
    <property type="component" value="Unassembled WGS sequence"/>
</dbReference>
<dbReference type="InterPro" id="IPR026881">
    <property type="entry name" value="WYL_dom"/>
</dbReference>
<dbReference type="InterPro" id="IPR051534">
    <property type="entry name" value="CBASS_pafABC_assoc_protein"/>
</dbReference>
<dbReference type="PROSITE" id="PS52050">
    <property type="entry name" value="WYL"/>
    <property type="match status" value="1"/>
</dbReference>
<organism evidence="3 4">
    <name type="scientific">Tractidigestivibacter montrealensis</name>
    <dbReference type="NCBI Taxonomy" id="2972466"/>
    <lineage>
        <taxon>Bacteria</taxon>
        <taxon>Bacillati</taxon>
        <taxon>Actinomycetota</taxon>
        <taxon>Coriobacteriia</taxon>
        <taxon>Coriobacteriales</taxon>
        <taxon>Atopobiaceae</taxon>
        <taxon>Tractidigestivibacter</taxon>
    </lineage>
</organism>
<dbReference type="RefSeq" id="WP_258498576.1">
    <property type="nucleotide sequence ID" value="NZ_JANSKA010000001.1"/>
</dbReference>
<reference evidence="3 4" key="1">
    <citation type="submission" date="2022-08" db="EMBL/GenBank/DDBJ databases">
        <title>Tractidigestivibacter montrealensis type strain KD21.</title>
        <authorList>
            <person name="Diop K."/>
            <person name="Richard C."/>
            <person name="Routy B."/>
        </authorList>
    </citation>
    <scope>NUCLEOTIDE SEQUENCE [LARGE SCALE GENOMIC DNA]</scope>
    <source>
        <strain evidence="3 4">KD21</strain>
    </source>
</reference>
<gene>
    <name evidence="3" type="ORF">NVS32_02935</name>
</gene>
<protein>
    <submittedName>
        <fullName evidence="3">WYL domain-containing protein</fullName>
    </submittedName>
</protein>
<comment type="caution">
    <text evidence="3">The sequence shown here is derived from an EMBL/GenBank/DDBJ whole genome shotgun (WGS) entry which is preliminary data.</text>
</comment>
<dbReference type="PANTHER" id="PTHR34580:SF1">
    <property type="entry name" value="PROTEIN PAFC"/>
    <property type="match status" value="1"/>
</dbReference>